<dbReference type="Gene3D" id="3.40.50.150">
    <property type="entry name" value="Vaccinia Virus protein VP39"/>
    <property type="match status" value="1"/>
</dbReference>
<feature type="domain" description="Carrier" evidence="11">
    <location>
        <begin position="990"/>
        <end position="1065"/>
    </location>
</feature>
<comment type="pathway">
    <text evidence="3">Antibiotic biosynthesis.</text>
</comment>
<sequence>MTLEEILQRYESGVLSTTDVLIALEANVERPLSEGQRGLWTLQRMEPDMYAYNVPVCFSCPRVDVAVLEAAFHRTLARHPILTATVRESEGNPCLSHGDPRTFRVERVDVSDVNEDGLLEYLRNRARAPFDLARGPLVRLSVLSRNDGPVHILLVVHHIVIDGTSLGTVLDTLFRTYRDLVTGQVPVIDVESASFSEFVEWERETLDGPKCQAAREFWKKELAGIVPLKGLPFEKALPIDAPHQGEVHRSRLSPAQISAVDAFIRENDISHGIFFLAVFKTLLLRYTEQEDIVVGMAAAARPQARFDSVVGYFVNAIPIRSTLSPENDFSSYARRVQKTVLTAIEYGYYPFARMVRDLGARDLDARSPIFQVGYNYQNFSLEKRVSALREDIRDALSLEMVSGLHQSGEYDLALEVIPNEGFVFHWKYNPAAFSGDTVERMSEHFDQLIDAIVASAGKEVPGRLNMLGPEEYRRLTVDWNQTEEDYPVERSCVELFAEHTASSPERPAVTFGEETVTYRELDERSAGLALALRQHGVSAGECVGICVERSIDMVTAVLAILKCGAAYLPLDPESPPSRLSFMIQDSGCKWVVAQRTTKDRLSAFESRVSIHLMDSPADLRVDLREDAAPPIHAKEAAAYVIYTSGSTGRPKGVAIPHRALTNILVHTMRKLGVSAHDRLLAIAAFSFDMAATELLLPLAAGAHVHIADSSTVRDPALLSRAIEQVRPTFMWATPSTWNRLFRTGWRNDEKVTMVSGGEALSDGLKDQMLATGAVAWNLYGPTEATQYSAGKRLRHDESVTIGKPVSNTQIYILDTHLQPVPVGVEGELCISGYGIALGYPKNPELTSQRFVENPFRPGRGMYKTGDRARRLPNGEIKLLGRRDEQIKFRGFRIEPAEIELAIESFPGITASAIVLQGAGDEQRLAAYFTSRQPIDAKLLRAHLKQALPAYMVPAELLPLASLPLTSNGKVDKNALREKGGPARTAPRPRWHTGSIERRVRAIFGQALGGEDFDRHEGFFDLGGDSFTAVVTIERINEAFGCQLPVTDLFAHPSLDAMCRHLASKWSATTTVRNDAPARKSPPSAYPSFDAREDAPLLDGAIAVIGLSCQFPSAKDHGEYWENLRQGKDSVRSWSPEELRAMGVPEALVGRSNFVPQRSEIDGKAEFDPAFFGISPRDAEFMDPQGRLLLLHAWKALEDAGHRPEDAPNTSVFMSTSTNFYQMLLPSLVKSVTGPRVLESAEHYVAWTFAQGGSIPTMISTKLGLTGPSMHVSTNCSSALSGLYLACQSLLAGEADRALVGAATIFSAMTLGYVHQPGLNLSSDGRCKTFDEDADGMAGGEGVGVVLLKRAREALADGDNVYCVIRGIAVNNDGGDKAGFHAPSAKGQARVIRKVLEKTGVDPETIAYVEAHGTGTKIGDPIEIAALTEAFRDRTNRTRFCGIGSVKSNIGHVDSAAGMAGLIKMALSLRHGEIPRTLHHRKDNAAIDWDASPFFVADENLALDPKSAEPHRVGLSSFGIGGSNAHALLEQARWAAPMEPLDSGSHLVVLSARDADRLRMVARRLLEHMPEYRRSSDDLTALAYTLQVGRRAMASRVAFLAHDCNDLEQKVTAYVAGELPDGAFTGTVGQSGSELAALFGDDHELAALKTAWLERHEWKKVASLWIHGVELDWRAAYGSETPRRVSLPTYPFDTKRYWLGGTTSSSELVPLGTTLRDEAQALLEVTAGGDIDGFLARQEQATRDMDAHLRGVLFAQLSALGMFEAREPCAGLRVRHGIAEVFAKWLDHCVDVLVDGGYLVRNGDYLTKGPAALHANQAWRAWREWARTYRTDPEMGPRVLLAERMLEAIPEIVTGMTPATQIMFPGSSLELVETIYKKNAVFDYFHATTATAVQKAVESLRQRGPRPRIRILEIGAGTGSSSEHVFERLKPYEADIAEYCYTDLGKAFLIAAEKRFGARLPYLTFQRFDAEKAPSAQGIATGCYDIVLANNVLHATTNIVETVEHARALLSPGGVIVLNELAQNGLFAHLTFGLLEGWWRFTDGERLAGGPALSPASWSKVLRDAGFQHAEFPAERAHALGWQIIVGRADGSLREAPQREHRAPAKSRSVLETGDGVDGVVRRTVVEALIAALKLGRDELQNDGPFADYGLDSLTGVNLVEELNRALGIDLDTTVLFDHPTVDRLTAFILAEHRPSISTGTAQESAPAIAVEPVQERPRSKEPIAIIGMSGRFPGADDAEAFWQHLEAGTDLVTEAERWDLTALGSRCVHGGFMKDIASFDPLFFNISGLEAEYMEPQQRLFLEETWKALEDAGYAGEAIKGPRCGVYAGCTTGDYFDVGSRTDYPAQALWGNMGSLVPSRIAYYLDLHGPALTVDTACSSSLVAIHLACQALWNGDIDMAIAGGVFVQCTPKGYVSGSRAGMLSPSGRCRSFDDAADGFVPAEGVGSLILKRLGEAEADGDNVHGVVRGIGINQDGTSNGITAPNAGAQEQLIREIYEEFAIDCEGIQMIEAHGTGTKLGDPVEFKALTRAFRHFTDKRGFCSLGSSKANIGHAQTAAGVLGIIKILLAMKHAKMPPLLHHQATNKSILLEGSPFFVHTDVRDWPADGGGKRRAAITSLGASGTNAHAVIEEAPARRRAPRAPRPYLIALSARTSAALRDQRVRLAEYCRRNPDAELADVSYTLLLGRAHFEHRWAAIVMDLRELGERLTGEAMGDTSNAPSELQAYAARYLEGQTPRFADLFSGENHHRVSLPTYPFERTSYWLPEGHVAVKASPLPSEPATMTLTGNEFFLRDHRVQGSAILPGAMYLELACTAWGGGTREGAVSLEDVVFMRPLGVSMNEVEVRTELRSTSGATRFEVLSREAGRADTPHCQGTIAAAEKVDSIRLDIPEMRKAFRPAAPSIDRFYEDYRALGIDYGPSFHGCAELYTTKGAVLARLRLPDAATSTLRTFTVHPVLVDSAMQCVRLLTSVDGEPIPGKMLFAFKKVTIVRPCASTMWAWIRHGAGESIDIDIADEQGVVCVMIRGAVGRPVAAEAKPSASPAVTLLPVWEASPEPIVASWPEPSQSIAILGGTRAARDALAQMLPNARVLPLGDDDSVDAVERTLRAMPVLDHLIWLAPEAAEAPTAEALLGGQSRGVLQVFRILKALLGAGHGARTLGWTVLTHRAHALRDGERTDPTHAGIAGLAGSLAKEYPNWQLRIADLGDYDDASLRAVLTLGPEPNGNTRLHRNNQWYAQRFATVTSPATSKAAVRKGAVIVITGGAGGLGVAISEHMMRRYGARIVWLGRREKDARIEASSRALAALGAAPCYVQADASDAASLRRAHQEITRRFGAVNGLIHASLSLSSGSLAKSSEAQLHEVLRAKMDAAVRATEEFQGPSLDFALFLSSINSYLKAMAQGSYAAASTFVDAFAAFAGRRYGCSSKVINLGYCFNNVGAKGIALIERDELMAGLETLLASDMNQTTLMKFSPALNTRGMDLAPASSHAETGASQTAMSRLPQVKERMKEFAALAI</sequence>
<dbReference type="CDD" id="cd08953">
    <property type="entry name" value="KR_2_SDR_x"/>
    <property type="match status" value="1"/>
</dbReference>
<dbReference type="PANTHER" id="PTHR43775">
    <property type="entry name" value="FATTY ACID SYNTHASE"/>
    <property type="match status" value="1"/>
</dbReference>
<evidence type="ECO:0000313" key="14">
    <source>
        <dbReference type="EMBL" id="WXA98171.1"/>
    </source>
</evidence>
<protein>
    <submittedName>
        <fullName evidence="14">Amino acid adenylation domain-containing protein</fullName>
    </submittedName>
</protein>
<dbReference type="PROSITE" id="PS00455">
    <property type="entry name" value="AMP_BINDING"/>
    <property type="match status" value="1"/>
</dbReference>
<feature type="domain" description="Carrier" evidence="11">
    <location>
        <begin position="2116"/>
        <end position="2192"/>
    </location>
</feature>
<dbReference type="InterPro" id="IPR020845">
    <property type="entry name" value="AMP-binding_CS"/>
</dbReference>
<dbReference type="SUPFAM" id="SSF53335">
    <property type="entry name" value="S-adenosyl-L-methionine-dependent methyltransferases"/>
    <property type="match status" value="1"/>
</dbReference>
<dbReference type="PANTHER" id="PTHR43775:SF37">
    <property type="entry name" value="SI:DKEY-61P9.11"/>
    <property type="match status" value="1"/>
</dbReference>
<keyword evidence="15" id="KW-1185">Reference proteome</keyword>
<dbReference type="InterPro" id="IPR049900">
    <property type="entry name" value="PKS_mFAS_DH"/>
</dbReference>
<dbReference type="InterPro" id="IPR020807">
    <property type="entry name" value="PKS_DH"/>
</dbReference>
<dbReference type="Pfam" id="PF00109">
    <property type="entry name" value="ketoacyl-synt"/>
    <property type="match status" value="2"/>
</dbReference>
<dbReference type="InterPro" id="IPR013217">
    <property type="entry name" value="Methyltransf_12"/>
</dbReference>
<evidence type="ECO:0000256" key="4">
    <source>
        <dbReference type="ARBA" id="ARBA00022450"/>
    </source>
</evidence>
<dbReference type="Gene3D" id="3.40.50.720">
    <property type="entry name" value="NAD(P)-binding Rossmann-like Domain"/>
    <property type="match status" value="1"/>
</dbReference>
<dbReference type="CDD" id="cd02440">
    <property type="entry name" value="AdoMet_MTases"/>
    <property type="match status" value="1"/>
</dbReference>
<dbReference type="InterPro" id="IPR013968">
    <property type="entry name" value="PKS_KR"/>
</dbReference>
<dbReference type="PROSITE" id="PS00012">
    <property type="entry name" value="PHOSPHOPANTETHEINE"/>
    <property type="match status" value="1"/>
</dbReference>
<evidence type="ECO:0000313" key="15">
    <source>
        <dbReference type="Proteomes" id="UP001379533"/>
    </source>
</evidence>
<dbReference type="Gene3D" id="3.30.559.10">
    <property type="entry name" value="Chloramphenicol acetyltransferase-like domain"/>
    <property type="match status" value="1"/>
</dbReference>
<evidence type="ECO:0000256" key="9">
    <source>
        <dbReference type="ARBA" id="ARBA00023268"/>
    </source>
</evidence>
<dbReference type="InterPro" id="IPR010071">
    <property type="entry name" value="AA_adenyl_dom"/>
</dbReference>
<dbReference type="Pfam" id="PF00550">
    <property type="entry name" value="PP-binding"/>
    <property type="match status" value="2"/>
</dbReference>
<dbReference type="Pfam" id="PF22336">
    <property type="entry name" value="RhiE-like_linker"/>
    <property type="match status" value="1"/>
</dbReference>
<dbReference type="Gene3D" id="2.30.38.10">
    <property type="entry name" value="Luciferase, Domain 3"/>
    <property type="match status" value="1"/>
</dbReference>
<dbReference type="Proteomes" id="UP001379533">
    <property type="component" value="Chromosome"/>
</dbReference>
<organism evidence="14 15">
    <name type="scientific">Pendulispora brunnea</name>
    <dbReference type="NCBI Taxonomy" id="2905690"/>
    <lineage>
        <taxon>Bacteria</taxon>
        <taxon>Pseudomonadati</taxon>
        <taxon>Myxococcota</taxon>
        <taxon>Myxococcia</taxon>
        <taxon>Myxococcales</taxon>
        <taxon>Sorangiineae</taxon>
        <taxon>Pendulisporaceae</taxon>
        <taxon>Pendulispora</taxon>
    </lineage>
</organism>
<dbReference type="Gene3D" id="3.40.50.980">
    <property type="match status" value="2"/>
</dbReference>
<dbReference type="NCBIfam" id="TIGR01733">
    <property type="entry name" value="AA-adenyl-dom"/>
    <property type="match status" value="1"/>
</dbReference>
<dbReference type="InterPro" id="IPR014030">
    <property type="entry name" value="Ketoacyl_synth_N"/>
</dbReference>
<feature type="domain" description="PKS/mFAS DH" evidence="13">
    <location>
        <begin position="2763"/>
        <end position="3040"/>
    </location>
</feature>
<dbReference type="SUPFAM" id="SSF51735">
    <property type="entry name" value="NAD(P)-binding Rossmann-fold domains"/>
    <property type="match status" value="2"/>
</dbReference>
<dbReference type="InterPro" id="IPR054514">
    <property type="entry name" value="RhiE-like_linker"/>
</dbReference>
<evidence type="ECO:0000259" key="12">
    <source>
        <dbReference type="PROSITE" id="PS52004"/>
    </source>
</evidence>
<dbReference type="InterPro" id="IPR049551">
    <property type="entry name" value="PKS_DH_C"/>
</dbReference>
<keyword evidence="8" id="KW-0677">Repeat</keyword>
<dbReference type="InterPro" id="IPR016039">
    <property type="entry name" value="Thiolase-like"/>
</dbReference>
<dbReference type="CDD" id="cd00833">
    <property type="entry name" value="PKS"/>
    <property type="match status" value="2"/>
</dbReference>
<feature type="domain" description="Ketosynthase family 3 (KS3)" evidence="12">
    <location>
        <begin position="2220"/>
        <end position="2632"/>
    </location>
</feature>
<dbReference type="InterPro" id="IPR029063">
    <property type="entry name" value="SAM-dependent_MTases_sf"/>
</dbReference>
<dbReference type="InterPro" id="IPR050091">
    <property type="entry name" value="PKS_NRPS_Biosynth_Enz"/>
</dbReference>
<dbReference type="Gene3D" id="3.30.300.30">
    <property type="match status" value="1"/>
</dbReference>
<name>A0ABZ2KHX2_9BACT</name>
<dbReference type="InterPro" id="IPR000873">
    <property type="entry name" value="AMP-dep_synth/lig_dom"/>
</dbReference>
<proteinExistence type="predicted"/>
<dbReference type="SMART" id="SM00825">
    <property type="entry name" value="PKS_KS"/>
    <property type="match status" value="2"/>
</dbReference>
<dbReference type="Pfam" id="PF08659">
    <property type="entry name" value="KR"/>
    <property type="match status" value="1"/>
</dbReference>
<dbReference type="InterPro" id="IPR018201">
    <property type="entry name" value="Ketoacyl_synth_AS"/>
</dbReference>
<dbReference type="Pfam" id="PF21089">
    <property type="entry name" value="PKS_DH_N"/>
    <property type="match status" value="1"/>
</dbReference>
<dbReference type="SUPFAM" id="SSF56801">
    <property type="entry name" value="Acetyl-CoA synthetase-like"/>
    <property type="match status" value="1"/>
</dbReference>
<dbReference type="Pfam" id="PF14765">
    <property type="entry name" value="PS-DH"/>
    <property type="match status" value="1"/>
</dbReference>
<dbReference type="PROSITE" id="PS52019">
    <property type="entry name" value="PKS_MFAS_DH"/>
    <property type="match status" value="1"/>
</dbReference>
<feature type="region of interest" description="N-terminal hotdog fold" evidence="10">
    <location>
        <begin position="2763"/>
        <end position="2885"/>
    </location>
</feature>
<evidence type="ECO:0000259" key="13">
    <source>
        <dbReference type="PROSITE" id="PS52019"/>
    </source>
</evidence>
<dbReference type="RefSeq" id="WP_394848783.1">
    <property type="nucleotide sequence ID" value="NZ_CP089982.1"/>
</dbReference>
<evidence type="ECO:0000256" key="2">
    <source>
        <dbReference type="ARBA" id="ARBA00004496"/>
    </source>
</evidence>
<dbReference type="PROSITE" id="PS00606">
    <property type="entry name" value="KS3_1"/>
    <property type="match status" value="1"/>
</dbReference>
<dbReference type="SMART" id="SM00826">
    <property type="entry name" value="PKS_DH"/>
    <property type="match status" value="1"/>
</dbReference>
<keyword evidence="7" id="KW-0808">Transferase</keyword>
<dbReference type="Gene3D" id="3.10.129.110">
    <property type="entry name" value="Polyketide synthase dehydratase"/>
    <property type="match status" value="1"/>
</dbReference>
<dbReference type="InterPro" id="IPR042104">
    <property type="entry name" value="PKS_dehydratase_sf"/>
</dbReference>
<feature type="region of interest" description="C-terminal hotdog fold" evidence="10">
    <location>
        <begin position="2899"/>
        <end position="3040"/>
    </location>
</feature>
<accession>A0ABZ2KHX2</accession>
<dbReference type="CDD" id="cd05930">
    <property type="entry name" value="A_NRPS"/>
    <property type="match status" value="1"/>
</dbReference>
<comment type="cofactor">
    <cofactor evidence="1">
        <name>pantetheine 4'-phosphate</name>
        <dbReference type="ChEBI" id="CHEBI:47942"/>
    </cofactor>
</comment>
<dbReference type="InterPro" id="IPR036736">
    <property type="entry name" value="ACP-like_sf"/>
</dbReference>
<evidence type="ECO:0000256" key="1">
    <source>
        <dbReference type="ARBA" id="ARBA00001957"/>
    </source>
</evidence>
<evidence type="ECO:0000256" key="10">
    <source>
        <dbReference type="PROSITE-ProRule" id="PRU01363"/>
    </source>
</evidence>
<evidence type="ECO:0000256" key="6">
    <source>
        <dbReference type="ARBA" id="ARBA00022553"/>
    </source>
</evidence>
<feature type="active site" description="Proton donor; for dehydratase activity" evidence="10">
    <location>
        <position position="2961"/>
    </location>
</feature>
<keyword evidence="9" id="KW-0511">Multifunctional enzyme</keyword>
<dbReference type="PROSITE" id="PS50075">
    <property type="entry name" value="CARRIER"/>
    <property type="match status" value="2"/>
</dbReference>
<reference evidence="14 15" key="1">
    <citation type="submission" date="2021-12" db="EMBL/GenBank/DDBJ databases">
        <title>Discovery of the Pendulisporaceae a myxobacterial family with distinct sporulation behavior and unique specialized metabolism.</title>
        <authorList>
            <person name="Garcia R."/>
            <person name="Popoff A."/>
            <person name="Bader C.D."/>
            <person name="Loehr J."/>
            <person name="Walesch S."/>
            <person name="Walt C."/>
            <person name="Boldt J."/>
            <person name="Bunk B."/>
            <person name="Haeckl F.J.F.P.J."/>
            <person name="Gunesch A.P."/>
            <person name="Birkelbach J."/>
            <person name="Nuebel U."/>
            <person name="Pietschmann T."/>
            <person name="Bach T."/>
            <person name="Mueller R."/>
        </authorList>
    </citation>
    <scope>NUCLEOTIDE SEQUENCE [LARGE SCALE GENOMIC DNA]</scope>
    <source>
        <strain evidence="14 15">MSr12523</strain>
    </source>
</reference>
<dbReference type="SUPFAM" id="SSF53901">
    <property type="entry name" value="Thiolase-like"/>
    <property type="match status" value="2"/>
</dbReference>
<dbReference type="PROSITE" id="PS52004">
    <property type="entry name" value="KS3_2"/>
    <property type="match status" value="2"/>
</dbReference>
<dbReference type="Pfam" id="PF00501">
    <property type="entry name" value="AMP-binding"/>
    <property type="match status" value="1"/>
</dbReference>
<feature type="active site" description="Proton acceptor; for dehydratase activity" evidence="10">
    <location>
        <position position="2796"/>
    </location>
</feature>
<evidence type="ECO:0000259" key="11">
    <source>
        <dbReference type="PROSITE" id="PS50075"/>
    </source>
</evidence>
<dbReference type="InterPro" id="IPR014031">
    <property type="entry name" value="Ketoacyl_synth_C"/>
</dbReference>
<evidence type="ECO:0000256" key="3">
    <source>
        <dbReference type="ARBA" id="ARBA00004792"/>
    </source>
</evidence>
<dbReference type="SMART" id="SM00822">
    <property type="entry name" value="PKS_KR"/>
    <property type="match status" value="1"/>
</dbReference>
<feature type="domain" description="Ketosynthase family 3 (KS3)" evidence="12">
    <location>
        <begin position="1098"/>
        <end position="1530"/>
    </location>
</feature>
<dbReference type="InterPro" id="IPR045851">
    <property type="entry name" value="AMP-bd_C_sf"/>
</dbReference>
<keyword evidence="6" id="KW-0597">Phosphoprotein</keyword>
<dbReference type="InterPro" id="IPR023213">
    <property type="entry name" value="CAT-like_dom_sf"/>
</dbReference>
<dbReference type="InterPro" id="IPR057326">
    <property type="entry name" value="KR_dom"/>
</dbReference>
<dbReference type="Gene3D" id="1.10.1200.10">
    <property type="entry name" value="ACP-like"/>
    <property type="match status" value="2"/>
</dbReference>
<dbReference type="InterPro" id="IPR049552">
    <property type="entry name" value="PKS_DH_N"/>
</dbReference>
<dbReference type="InterPro" id="IPR006162">
    <property type="entry name" value="Ppantetheine_attach_site"/>
</dbReference>
<dbReference type="Gene3D" id="1.10.1240.100">
    <property type="match status" value="2"/>
</dbReference>
<gene>
    <name evidence="14" type="ORF">LZC95_15165</name>
</gene>
<dbReference type="SMART" id="SM01294">
    <property type="entry name" value="PKS_PP_betabranch"/>
    <property type="match status" value="2"/>
</dbReference>
<dbReference type="SUPFAM" id="SSF47336">
    <property type="entry name" value="ACP-like"/>
    <property type="match status" value="2"/>
</dbReference>
<dbReference type="Pfam" id="PF02801">
    <property type="entry name" value="Ketoacyl-synt_C"/>
    <property type="match status" value="2"/>
</dbReference>
<dbReference type="Gene3D" id="3.30.559.30">
    <property type="entry name" value="Nonribosomal peptide synthetase, condensation domain"/>
    <property type="match status" value="1"/>
</dbReference>
<dbReference type="InterPro" id="IPR020806">
    <property type="entry name" value="PKS_PP-bd"/>
</dbReference>
<dbReference type="InterPro" id="IPR001242">
    <property type="entry name" value="Condensation_dom"/>
</dbReference>
<dbReference type="SUPFAM" id="SSF52777">
    <property type="entry name" value="CoA-dependent acyltransferases"/>
    <property type="match status" value="2"/>
</dbReference>
<dbReference type="Gene3D" id="3.40.47.10">
    <property type="match status" value="2"/>
</dbReference>
<keyword evidence="4" id="KW-0596">Phosphopantetheine</keyword>
<evidence type="ECO:0000256" key="8">
    <source>
        <dbReference type="ARBA" id="ARBA00022737"/>
    </source>
</evidence>
<dbReference type="InterPro" id="IPR020841">
    <property type="entry name" value="PKS_Beta-ketoAc_synthase_dom"/>
</dbReference>
<dbReference type="InterPro" id="IPR009081">
    <property type="entry name" value="PP-bd_ACP"/>
</dbReference>
<dbReference type="InterPro" id="IPR036291">
    <property type="entry name" value="NAD(P)-bd_dom_sf"/>
</dbReference>
<dbReference type="Pfam" id="PF08242">
    <property type="entry name" value="Methyltransf_12"/>
    <property type="match status" value="1"/>
</dbReference>
<keyword evidence="5" id="KW-0963">Cytoplasm</keyword>
<evidence type="ECO:0000256" key="5">
    <source>
        <dbReference type="ARBA" id="ARBA00022490"/>
    </source>
</evidence>
<dbReference type="EMBL" id="CP089982">
    <property type="protein sequence ID" value="WXA98171.1"/>
    <property type="molecule type" value="Genomic_DNA"/>
</dbReference>
<comment type="subcellular location">
    <subcellularLocation>
        <location evidence="2">Cytoplasm</location>
    </subcellularLocation>
</comment>
<dbReference type="Pfam" id="PF00668">
    <property type="entry name" value="Condensation"/>
    <property type="match status" value="1"/>
</dbReference>
<dbReference type="SMART" id="SM00823">
    <property type="entry name" value="PKS_PP"/>
    <property type="match status" value="2"/>
</dbReference>
<evidence type="ECO:0000256" key="7">
    <source>
        <dbReference type="ARBA" id="ARBA00022679"/>
    </source>
</evidence>
<dbReference type="Pfam" id="PF22621">
    <property type="entry name" value="CurL-like_PKS_C"/>
    <property type="match status" value="1"/>
</dbReference>